<evidence type="ECO:0000256" key="1">
    <source>
        <dbReference type="SAM" id="Coils"/>
    </source>
</evidence>
<dbReference type="EMBL" id="JBIMZQ010000088">
    <property type="protein sequence ID" value="KAL3656251.1"/>
    <property type="molecule type" value="Genomic_DNA"/>
</dbReference>
<comment type="caution">
    <text evidence="2">The sequence shown here is derived from an EMBL/GenBank/DDBJ whole genome shotgun (WGS) entry which is preliminary data.</text>
</comment>
<name>A0ABD3EPY9_9STRA</name>
<evidence type="ECO:0000313" key="2">
    <source>
        <dbReference type="EMBL" id="KAL3656251.1"/>
    </source>
</evidence>
<accession>A0ABD3EPY9</accession>
<keyword evidence="1" id="KW-0175">Coiled coil</keyword>
<evidence type="ECO:0000313" key="3">
    <source>
        <dbReference type="Proteomes" id="UP001632037"/>
    </source>
</evidence>
<reference evidence="2 3" key="1">
    <citation type="submission" date="2024-09" db="EMBL/GenBank/DDBJ databases">
        <title>Genome sequencing and assembly of Phytophthora oleae, isolate VK10A, causative agent of rot of olive drupes.</title>
        <authorList>
            <person name="Conti Taguali S."/>
            <person name="Riolo M."/>
            <person name="La Spada F."/>
            <person name="Cacciola S.O."/>
            <person name="Dionisio G."/>
        </authorList>
    </citation>
    <scope>NUCLEOTIDE SEQUENCE [LARGE SCALE GENOMIC DNA]</scope>
    <source>
        <strain evidence="2 3">VK10A</strain>
    </source>
</reference>
<keyword evidence="3" id="KW-1185">Reference proteome</keyword>
<feature type="coiled-coil region" evidence="1">
    <location>
        <begin position="26"/>
        <end position="57"/>
    </location>
</feature>
<proteinExistence type="predicted"/>
<organism evidence="2 3">
    <name type="scientific">Phytophthora oleae</name>
    <dbReference type="NCBI Taxonomy" id="2107226"/>
    <lineage>
        <taxon>Eukaryota</taxon>
        <taxon>Sar</taxon>
        <taxon>Stramenopiles</taxon>
        <taxon>Oomycota</taxon>
        <taxon>Peronosporomycetes</taxon>
        <taxon>Peronosporales</taxon>
        <taxon>Peronosporaceae</taxon>
        <taxon>Phytophthora</taxon>
    </lineage>
</organism>
<gene>
    <name evidence="2" type="ORF">V7S43_018898</name>
</gene>
<dbReference type="Proteomes" id="UP001632037">
    <property type="component" value="Unassembled WGS sequence"/>
</dbReference>
<dbReference type="AlphaFoldDB" id="A0ABD3EPY9"/>
<protein>
    <submittedName>
        <fullName evidence="2">Uncharacterized protein</fullName>
    </submittedName>
</protein>
<sequence length="111" mass="12979">MIPAGGYRLDEESLHVVGEKVVGTLLEAQNGRFEQLLHDLREERERNQNQAMLLEISHQRTAVEDPSQNVSDMESLVCKQQEQLMNVFAQIHKERQHFHGMLRQMCSREHE</sequence>